<reference evidence="12 13" key="1">
    <citation type="journal article" date="2024" name="G3 (Bethesda)">
        <title>Genome assembly of Hibiscus sabdariffa L. provides insights into metabolisms of medicinal natural products.</title>
        <authorList>
            <person name="Kim T."/>
        </authorList>
    </citation>
    <scope>NUCLEOTIDE SEQUENCE [LARGE SCALE GENOMIC DNA]</scope>
    <source>
        <strain evidence="12">TK-2024</strain>
        <tissue evidence="12">Old leaves</tissue>
    </source>
</reference>
<evidence type="ECO:0000256" key="1">
    <source>
        <dbReference type="ARBA" id="ARBA00004167"/>
    </source>
</evidence>
<dbReference type="Gene3D" id="1.10.630.10">
    <property type="entry name" value="Cytochrome P450"/>
    <property type="match status" value="1"/>
</dbReference>
<keyword evidence="4" id="KW-0812">Transmembrane</keyword>
<keyword evidence="13" id="KW-1185">Reference proteome</keyword>
<comment type="similarity">
    <text evidence="2 11">Belongs to the cytochrome P450 family.</text>
</comment>
<evidence type="ECO:0008006" key="14">
    <source>
        <dbReference type="Google" id="ProtNLM"/>
    </source>
</evidence>
<comment type="caution">
    <text evidence="12">The sequence shown here is derived from an EMBL/GenBank/DDBJ whole genome shotgun (WGS) entry which is preliminary data.</text>
</comment>
<dbReference type="CDD" id="cd20653">
    <property type="entry name" value="CYP81"/>
    <property type="match status" value="1"/>
</dbReference>
<keyword evidence="5 11" id="KW-0479">Metal-binding</keyword>
<organism evidence="12 13">
    <name type="scientific">Hibiscus sabdariffa</name>
    <name type="common">roselle</name>
    <dbReference type="NCBI Taxonomy" id="183260"/>
    <lineage>
        <taxon>Eukaryota</taxon>
        <taxon>Viridiplantae</taxon>
        <taxon>Streptophyta</taxon>
        <taxon>Embryophyta</taxon>
        <taxon>Tracheophyta</taxon>
        <taxon>Spermatophyta</taxon>
        <taxon>Magnoliopsida</taxon>
        <taxon>eudicotyledons</taxon>
        <taxon>Gunneridae</taxon>
        <taxon>Pentapetalae</taxon>
        <taxon>rosids</taxon>
        <taxon>malvids</taxon>
        <taxon>Malvales</taxon>
        <taxon>Malvaceae</taxon>
        <taxon>Malvoideae</taxon>
        <taxon>Hibiscus</taxon>
    </lineage>
</organism>
<protein>
    <recommendedName>
        <fullName evidence="14">Cytochrome P450</fullName>
    </recommendedName>
</protein>
<dbReference type="InterPro" id="IPR001128">
    <property type="entry name" value="Cyt_P450"/>
</dbReference>
<keyword evidence="9 11" id="KW-0503">Monooxygenase</keyword>
<evidence type="ECO:0000313" key="13">
    <source>
        <dbReference type="Proteomes" id="UP001396334"/>
    </source>
</evidence>
<evidence type="ECO:0000256" key="6">
    <source>
        <dbReference type="ARBA" id="ARBA00022989"/>
    </source>
</evidence>
<evidence type="ECO:0000313" key="12">
    <source>
        <dbReference type="EMBL" id="KAK8999571.1"/>
    </source>
</evidence>
<evidence type="ECO:0000256" key="10">
    <source>
        <dbReference type="ARBA" id="ARBA00023136"/>
    </source>
</evidence>
<sequence>MHLSRSFAIFISCDLFTMDAILLFALLFLLPLLAIKLFQPPNNTNPPPSPPSLPILGHMHLLREPLHRCFFDLARKYGPIFSLRLGSRLAVIVSSPSYVTEAFTKNDVVFANRPYFWAGKYIGYNYTSLGLSPYGDHWRNLRRISKHELLSPNQLKLTSGIRTHEVRSFLKALYDASSRDAFVKVELKPMLTNLVFNMVLRMITGKQVNGDNMRRSKGEEARFQKLIEELFEIGASGYLGDFLPLFQWIDFQGYKKNVVRLSTEINEFLQGLIDDHRRRREADDFENGNGMIHSLLSSQEQHPEYYTDEVIKGLLQDILSAGTDTTAVTVEWAMTNLLNNEAALNKARAELDLHFGEDKLVNEADLPKLRYLQNVVTETLRLHPAVPLLVPHMNSEDCTIGNYHIPKGTMLFVNASAIQRDPNVWDQPMNFRPNRFEQDGENDQRDPKMMPFGIGRRSCPGMELAQQIVGSVLGQMIQLFEWKRIDEKMIDIEEGKGLTMPKVEPLEAMFKPRNIAHKLLS</sequence>
<dbReference type="Pfam" id="PF00067">
    <property type="entry name" value="p450"/>
    <property type="match status" value="1"/>
</dbReference>
<evidence type="ECO:0000256" key="4">
    <source>
        <dbReference type="ARBA" id="ARBA00022692"/>
    </source>
</evidence>
<keyword evidence="6" id="KW-1133">Transmembrane helix</keyword>
<evidence type="ECO:0000256" key="5">
    <source>
        <dbReference type="ARBA" id="ARBA00022723"/>
    </source>
</evidence>
<dbReference type="PANTHER" id="PTHR47947:SF62">
    <property type="entry name" value="CYTOCHROME P450, FAMILY 81, SUBFAMILY D, POLYPEPTIDE 5"/>
    <property type="match status" value="1"/>
</dbReference>
<keyword evidence="8 11" id="KW-0408">Iron</keyword>
<dbReference type="PRINTS" id="PR00463">
    <property type="entry name" value="EP450I"/>
</dbReference>
<proteinExistence type="inferred from homology"/>
<evidence type="ECO:0000256" key="2">
    <source>
        <dbReference type="ARBA" id="ARBA00010617"/>
    </source>
</evidence>
<dbReference type="PROSITE" id="PS00086">
    <property type="entry name" value="CYTOCHROME_P450"/>
    <property type="match status" value="1"/>
</dbReference>
<evidence type="ECO:0000256" key="8">
    <source>
        <dbReference type="ARBA" id="ARBA00023004"/>
    </source>
</evidence>
<evidence type="ECO:0000256" key="3">
    <source>
        <dbReference type="ARBA" id="ARBA00022617"/>
    </source>
</evidence>
<dbReference type="PANTHER" id="PTHR47947">
    <property type="entry name" value="CYTOCHROME P450 82C3-RELATED"/>
    <property type="match status" value="1"/>
</dbReference>
<dbReference type="InterPro" id="IPR036396">
    <property type="entry name" value="Cyt_P450_sf"/>
</dbReference>
<keyword evidence="7 11" id="KW-0560">Oxidoreductase</keyword>
<evidence type="ECO:0000256" key="9">
    <source>
        <dbReference type="ARBA" id="ARBA00023033"/>
    </source>
</evidence>
<gene>
    <name evidence="12" type="ORF">V6N11_070732</name>
</gene>
<dbReference type="InterPro" id="IPR050651">
    <property type="entry name" value="Plant_Cytochrome_P450_Monoox"/>
</dbReference>
<dbReference type="PRINTS" id="PR00385">
    <property type="entry name" value="P450"/>
</dbReference>
<dbReference type="SUPFAM" id="SSF48264">
    <property type="entry name" value="Cytochrome P450"/>
    <property type="match status" value="1"/>
</dbReference>
<dbReference type="InterPro" id="IPR002401">
    <property type="entry name" value="Cyt_P450_E_grp-I"/>
</dbReference>
<keyword evidence="10" id="KW-0472">Membrane</keyword>
<evidence type="ECO:0000256" key="11">
    <source>
        <dbReference type="RuleBase" id="RU000461"/>
    </source>
</evidence>
<dbReference type="EMBL" id="JBBPBN010000040">
    <property type="protein sequence ID" value="KAK8999571.1"/>
    <property type="molecule type" value="Genomic_DNA"/>
</dbReference>
<dbReference type="Proteomes" id="UP001396334">
    <property type="component" value="Unassembled WGS sequence"/>
</dbReference>
<evidence type="ECO:0000256" key="7">
    <source>
        <dbReference type="ARBA" id="ARBA00023002"/>
    </source>
</evidence>
<name>A0ABR2QGG8_9ROSI</name>
<dbReference type="InterPro" id="IPR017972">
    <property type="entry name" value="Cyt_P450_CS"/>
</dbReference>
<keyword evidence="3 11" id="KW-0349">Heme</keyword>
<comment type="subcellular location">
    <subcellularLocation>
        <location evidence="1">Membrane</location>
        <topology evidence="1">Single-pass membrane protein</topology>
    </subcellularLocation>
</comment>
<accession>A0ABR2QGG8</accession>